<feature type="transmembrane region" description="Helical" evidence="1">
    <location>
        <begin position="16"/>
        <end position="35"/>
    </location>
</feature>
<dbReference type="InterPro" id="IPR021215">
    <property type="entry name" value="DUF2752"/>
</dbReference>
<dbReference type="Proteomes" id="UP001165044">
    <property type="component" value="Unassembled WGS sequence"/>
</dbReference>
<keyword evidence="1" id="KW-1133">Transmembrane helix</keyword>
<sequence length="136" mass="14734">MPVRWERVPRLPRPPLWAAVLVGSWLLLVLGGVLLEGRGAPSLETCLFHRWSGHPCPTCGSTRVVLAFGRGAWGEALRLNPLVALGLGLGGLWLLVRLATGRAPRVELSLRARGALLAVGVTLLLANWIWVLQTQP</sequence>
<gene>
    <name evidence="2" type="ORF">GETHED_15840</name>
</gene>
<evidence type="ECO:0000256" key="1">
    <source>
        <dbReference type="SAM" id="Phobius"/>
    </source>
</evidence>
<comment type="caution">
    <text evidence="2">The sequence shown here is derived from an EMBL/GenBank/DDBJ whole genome shotgun (WGS) entry which is preliminary data.</text>
</comment>
<feature type="transmembrane region" description="Helical" evidence="1">
    <location>
        <begin position="112"/>
        <end position="131"/>
    </location>
</feature>
<dbReference type="Pfam" id="PF10825">
    <property type="entry name" value="DUF2752"/>
    <property type="match status" value="1"/>
</dbReference>
<reference evidence="2" key="1">
    <citation type="journal article" date="2023" name="Antonie Van Leeuwenhoek">
        <title>Mesoterricola silvestris gen. nov., sp. nov., Mesoterricola sediminis sp. nov., Geothrix oryzae sp. nov., Geothrix edaphica sp. nov., Geothrix rubra sp. nov., and Geothrix limicola sp. nov., six novel members of Acidobacteriota isolated from soils.</title>
        <authorList>
            <person name="Itoh H."/>
            <person name="Sugisawa Y."/>
            <person name="Mise K."/>
            <person name="Xu Z."/>
            <person name="Kuniyasu M."/>
            <person name="Ushijima N."/>
            <person name="Kawano K."/>
            <person name="Kobayashi E."/>
            <person name="Shiratori Y."/>
            <person name="Masuda Y."/>
            <person name="Senoo K."/>
        </authorList>
    </citation>
    <scope>NUCLEOTIDE SEQUENCE</scope>
    <source>
        <strain evidence="2">Red802</strain>
    </source>
</reference>
<organism evidence="2 3">
    <name type="scientific">Geothrix edaphica</name>
    <dbReference type="NCBI Taxonomy" id="2927976"/>
    <lineage>
        <taxon>Bacteria</taxon>
        <taxon>Pseudomonadati</taxon>
        <taxon>Acidobacteriota</taxon>
        <taxon>Holophagae</taxon>
        <taxon>Holophagales</taxon>
        <taxon>Holophagaceae</taxon>
        <taxon>Geothrix</taxon>
    </lineage>
</organism>
<evidence type="ECO:0000313" key="2">
    <source>
        <dbReference type="EMBL" id="GLH67220.1"/>
    </source>
</evidence>
<proteinExistence type="predicted"/>
<dbReference type="RefSeq" id="WP_285608196.1">
    <property type="nucleotide sequence ID" value="NZ_BSDC01000002.1"/>
</dbReference>
<accession>A0ABQ5PYR4</accession>
<feature type="transmembrane region" description="Helical" evidence="1">
    <location>
        <begin position="82"/>
        <end position="100"/>
    </location>
</feature>
<keyword evidence="1" id="KW-0812">Transmembrane</keyword>
<dbReference type="EMBL" id="BSDC01000002">
    <property type="protein sequence ID" value="GLH67220.1"/>
    <property type="molecule type" value="Genomic_DNA"/>
</dbReference>
<evidence type="ECO:0008006" key="4">
    <source>
        <dbReference type="Google" id="ProtNLM"/>
    </source>
</evidence>
<evidence type="ECO:0000313" key="3">
    <source>
        <dbReference type="Proteomes" id="UP001165044"/>
    </source>
</evidence>
<keyword evidence="1" id="KW-0472">Membrane</keyword>
<keyword evidence="3" id="KW-1185">Reference proteome</keyword>
<protein>
    <recommendedName>
        <fullName evidence="4">DUF2752 domain-containing protein</fullName>
    </recommendedName>
</protein>
<name>A0ABQ5PYR4_9BACT</name>